<evidence type="ECO:0000256" key="3">
    <source>
        <dbReference type="ARBA" id="ARBA00022475"/>
    </source>
</evidence>
<keyword evidence="3" id="KW-1003">Cell membrane</keyword>
<dbReference type="PANTHER" id="PTHR42920">
    <property type="entry name" value="OS03G0707200 PROTEIN-RELATED"/>
    <property type="match status" value="1"/>
</dbReference>
<feature type="domain" description="EamA" evidence="9">
    <location>
        <begin position="420"/>
        <end position="568"/>
    </location>
</feature>
<dbReference type="GO" id="GO:0005886">
    <property type="term" value="C:plasma membrane"/>
    <property type="evidence" value="ECO:0007669"/>
    <property type="project" value="UniProtKB-SubCell"/>
</dbReference>
<gene>
    <name evidence="10" type="ORF">SEVIR_9G121900v2</name>
</gene>
<dbReference type="PANTHER" id="PTHR42920:SF26">
    <property type="entry name" value="OS03G0707200 PROTEIN"/>
    <property type="match status" value="1"/>
</dbReference>
<accession>A0A4U6STZ1</accession>
<evidence type="ECO:0000256" key="6">
    <source>
        <dbReference type="ARBA" id="ARBA00023136"/>
    </source>
</evidence>
<organism evidence="10 11">
    <name type="scientific">Setaria viridis</name>
    <name type="common">Green bristlegrass</name>
    <name type="synonym">Setaria italica subsp. viridis</name>
    <dbReference type="NCBI Taxonomy" id="4556"/>
    <lineage>
        <taxon>Eukaryota</taxon>
        <taxon>Viridiplantae</taxon>
        <taxon>Streptophyta</taxon>
        <taxon>Embryophyta</taxon>
        <taxon>Tracheophyta</taxon>
        <taxon>Spermatophyta</taxon>
        <taxon>Magnoliopsida</taxon>
        <taxon>Liliopsida</taxon>
        <taxon>Poales</taxon>
        <taxon>Poaceae</taxon>
        <taxon>PACMAD clade</taxon>
        <taxon>Panicoideae</taxon>
        <taxon>Panicodae</taxon>
        <taxon>Paniceae</taxon>
        <taxon>Cenchrinae</taxon>
        <taxon>Setaria</taxon>
    </lineage>
</organism>
<dbReference type="OMA" id="IECMSIS"/>
<comment type="subcellular location">
    <subcellularLocation>
        <location evidence="1">Cell membrane</location>
        <topology evidence="1">Multi-pass membrane protein</topology>
    </subcellularLocation>
</comment>
<dbReference type="Gramene" id="TKV91801">
    <property type="protein sequence ID" value="TKV91801"/>
    <property type="gene ID" value="SEVIR_9G121900v2"/>
</dbReference>
<reference evidence="10" key="1">
    <citation type="submission" date="2019-03" db="EMBL/GenBank/DDBJ databases">
        <title>WGS assembly of Setaria viridis.</title>
        <authorList>
            <person name="Huang P."/>
            <person name="Jenkins J."/>
            <person name="Grimwood J."/>
            <person name="Barry K."/>
            <person name="Healey A."/>
            <person name="Mamidi S."/>
            <person name="Sreedasyam A."/>
            <person name="Shu S."/>
            <person name="Feldman M."/>
            <person name="Wu J."/>
            <person name="Yu Y."/>
            <person name="Chen C."/>
            <person name="Johnson J."/>
            <person name="Rokhsar D."/>
            <person name="Baxter I."/>
            <person name="Schmutz J."/>
            <person name="Brutnell T."/>
            <person name="Kellogg E."/>
        </authorList>
    </citation>
    <scope>NUCLEOTIDE SEQUENCE [LARGE SCALE GENOMIC DNA]</scope>
</reference>
<keyword evidence="6 8" id="KW-0472">Membrane</keyword>
<keyword evidence="11" id="KW-1185">Reference proteome</keyword>
<sequence length="624" mass="68214">MSCVFAILQMTIECMSISSYSPRDGGYNFSCARQLALRGSLRRPGSTEPVIIQTQTVYDVRTVCNRQSWVTDDRPMTVLLARDHHIAIRKPSPSPSKQIKPPRYTENYLPVPFRFALLQTSPHSSPPHSLTKHHPRVPHFDGPGLLPAISLLFYSSSDHYTSAEWHHCLLAPCSRRMASSIASASWALPLQTGGGGAGAAAAAGPSCRVMLAVAAPRSAASLRRARVLVAPRCAALEGPGAGEEEERPKIEEEDGNKSGERKKRARGRPVWRRILFASKKTRSIIMLNALTVIYASDIPVLKEVEALTEPAVFNMVRFVVAAIPFIPFAVCAFGDRRVRNAGLELGVWVSLAYLAQAIGLLSSDAGRASFITAFTVIVVPLIDGLLGASIPKLTWFGAIVSLVGIGLLECGGSPPCVGDVLNFFSAVFFGIHMLRTEQISRSTDKKKFLALLSFEVLVVALSSILWFMFKDGYVDTSESSFESWTFGMLWDTAASFPWIPALYTGVLSTVLCMWAEMVAMGDVSATETAIVYGLEPVWGAAFAWFLLGERWDNAALIGAALVLCGSLTVQLFGSVPEKSKKVQKRNSNPLETPMKRQDYLYLSPIPVDSRKIMGRQLERKDNAL</sequence>
<feature type="compositionally biased region" description="Basic and acidic residues" evidence="7">
    <location>
        <begin position="246"/>
        <end position="259"/>
    </location>
</feature>
<feature type="transmembrane region" description="Helical" evidence="8">
    <location>
        <begin position="529"/>
        <end position="547"/>
    </location>
</feature>
<keyword evidence="5 8" id="KW-1133">Transmembrane helix</keyword>
<dbReference type="InterPro" id="IPR000620">
    <property type="entry name" value="EamA_dom"/>
</dbReference>
<dbReference type="InterPro" id="IPR051258">
    <property type="entry name" value="Diverse_Substrate_Transporter"/>
</dbReference>
<evidence type="ECO:0000313" key="10">
    <source>
        <dbReference type="EMBL" id="TKV91801.1"/>
    </source>
</evidence>
<feature type="transmembrane region" description="Helical" evidence="8">
    <location>
        <begin position="498"/>
        <end position="517"/>
    </location>
</feature>
<feature type="transmembrane region" description="Helical" evidence="8">
    <location>
        <begin position="448"/>
        <end position="469"/>
    </location>
</feature>
<evidence type="ECO:0000256" key="8">
    <source>
        <dbReference type="SAM" id="Phobius"/>
    </source>
</evidence>
<dbReference type="AlphaFoldDB" id="A0A4U6STZ1"/>
<feature type="domain" description="EamA" evidence="9">
    <location>
        <begin position="283"/>
        <end position="408"/>
    </location>
</feature>
<feature type="transmembrane region" description="Helical" evidence="8">
    <location>
        <begin position="345"/>
        <end position="362"/>
    </location>
</feature>
<dbReference type="Proteomes" id="UP000298652">
    <property type="component" value="Chromosome 9"/>
</dbReference>
<name>A0A4U6STZ1_SETVI</name>
<evidence type="ECO:0000256" key="2">
    <source>
        <dbReference type="ARBA" id="ARBA00007635"/>
    </source>
</evidence>
<feature type="transmembrane region" description="Helical" evidence="8">
    <location>
        <begin position="553"/>
        <end position="575"/>
    </location>
</feature>
<feature type="transmembrane region" description="Helical" evidence="8">
    <location>
        <begin position="368"/>
        <end position="386"/>
    </location>
</feature>
<evidence type="ECO:0000256" key="7">
    <source>
        <dbReference type="SAM" id="MobiDB-lite"/>
    </source>
</evidence>
<feature type="transmembrane region" description="Helical" evidence="8">
    <location>
        <begin position="313"/>
        <end position="333"/>
    </location>
</feature>
<keyword evidence="4 8" id="KW-0812">Transmembrane</keyword>
<dbReference type="EMBL" id="CM016560">
    <property type="protein sequence ID" value="TKV91801.1"/>
    <property type="molecule type" value="Genomic_DNA"/>
</dbReference>
<dbReference type="InterPro" id="IPR037185">
    <property type="entry name" value="EmrE-like"/>
</dbReference>
<feature type="region of interest" description="Disordered" evidence="7">
    <location>
        <begin position="238"/>
        <end position="264"/>
    </location>
</feature>
<dbReference type="SUPFAM" id="SSF103481">
    <property type="entry name" value="Multidrug resistance efflux transporter EmrE"/>
    <property type="match status" value="1"/>
</dbReference>
<proteinExistence type="inferred from homology"/>
<dbReference type="Pfam" id="PF00892">
    <property type="entry name" value="EamA"/>
    <property type="match status" value="2"/>
</dbReference>
<evidence type="ECO:0000313" key="11">
    <source>
        <dbReference type="Proteomes" id="UP000298652"/>
    </source>
</evidence>
<evidence type="ECO:0000256" key="1">
    <source>
        <dbReference type="ARBA" id="ARBA00004651"/>
    </source>
</evidence>
<comment type="similarity">
    <text evidence="2">Belongs to the drug/metabolite transporter (DMT) superfamily. Plant drug/metabolite exporter (P-DME) (TC 2.A.7.4) family.</text>
</comment>
<evidence type="ECO:0000259" key="9">
    <source>
        <dbReference type="Pfam" id="PF00892"/>
    </source>
</evidence>
<evidence type="ECO:0000256" key="4">
    <source>
        <dbReference type="ARBA" id="ARBA00022692"/>
    </source>
</evidence>
<protein>
    <recommendedName>
        <fullName evidence="9">EamA domain-containing protein</fullName>
    </recommendedName>
</protein>
<evidence type="ECO:0000256" key="5">
    <source>
        <dbReference type="ARBA" id="ARBA00022989"/>
    </source>
</evidence>